<dbReference type="EMBL" id="BMDI01000001">
    <property type="protein sequence ID" value="GGI19248.1"/>
    <property type="molecule type" value="Genomic_DNA"/>
</dbReference>
<evidence type="ECO:0000313" key="2">
    <source>
        <dbReference type="EMBL" id="GGI19248.1"/>
    </source>
</evidence>
<feature type="region of interest" description="Disordered" evidence="1">
    <location>
        <begin position="41"/>
        <end position="67"/>
    </location>
</feature>
<comment type="caution">
    <text evidence="2">The sequence shown here is derived from an EMBL/GenBank/DDBJ whole genome shotgun (WGS) entry which is preliminary data.</text>
</comment>
<protein>
    <submittedName>
        <fullName evidence="2">Uncharacterized protein</fullName>
    </submittedName>
</protein>
<name>A0A8J3AQQ8_9BURK</name>
<proteinExistence type="predicted"/>
<dbReference type="RefSeq" id="WP_188380907.1">
    <property type="nucleotide sequence ID" value="NZ_BMDI01000001.1"/>
</dbReference>
<dbReference type="AlphaFoldDB" id="A0A8J3AQQ8"/>
<gene>
    <name evidence="2" type="ORF">GCM10008066_18130</name>
</gene>
<evidence type="ECO:0000313" key="3">
    <source>
        <dbReference type="Proteomes" id="UP000642180"/>
    </source>
</evidence>
<dbReference type="Proteomes" id="UP000642180">
    <property type="component" value="Unassembled WGS sequence"/>
</dbReference>
<keyword evidence="3" id="KW-1185">Reference proteome</keyword>
<organism evidence="2 3">
    <name type="scientific">Oxalicibacterium faecigallinarum</name>
    <dbReference type="NCBI Taxonomy" id="573741"/>
    <lineage>
        <taxon>Bacteria</taxon>
        <taxon>Pseudomonadati</taxon>
        <taxon>Pseudomonadota</taxon>
        <taxon>Betaproteobacteria</taxon>
        <taxon>Burkholderiales</taxon>
        <taxon>Oxalobacteraceae</taxon>
        <taxon>Oxalicibacterium</taxon>
    </lineage>
</organism>
<reference evidence="3" key="1">
    <citation type="journal article" date="2019" name="Int. J. Syst. Evol. Microbiol.">
        <title>The Global Catalogue of Microorganisms (GCM) 10K type strain sequencing project: providing services to taxonomists for standard genome sequencing and annotation.</title>
        <authorList>
            <consortium name="The Broad Institute Genomics Platform"/>
            <consortium name="The Broad Institute Genome Sequencing Center for Infectious Disease"/>
            <person name="Wu L."/>
            <person name="Ma J."/>
        </authorList>
    </citation>
    <scope>NUCLEOTIDE SEQUENCE [LARGE SCALE GENOMIC DNA]</scope>
    <source>
        <strain evidence="3">CCM 2767</strain>
    </source>
</reference>
<evidence type="ECO:0000256" key="1">
    <source>
        <dbReference type="SAM" id="MobiDB-lite"/>
    </source>
</evidence>
<accession>A0A8J3AQQ8</accession>
<sequence length="92" mass="10070">MFKSSIQTSSPSAFTLYRKANQVAQSRPELAAELRLLAAYGKKKQDKKPQGGSKARSTSAAQQRAMPKPVFAAEVRVPRIFCSLFDNKPALA</sequence>